<dbReference type="PANTHER" id="PTHR33172">
    <property type="entry name" value="OS08G0516900 PROTEIN"/>
    <property type="match status" value="1"/>
</dbReference>
<comment type="subcellular location">
    <subcellularLocation>
        <location evidence="1">Nucleus</location>
    </subcellularLocation>
</comment>
<dbReference type="AlphaFoldDB" id="A0AAP0NL75"/>
<feature type="compositionally biased region" description="Low complexity" evidence="3">
    <location>
        <begin position="39"/>
        <end position="75"/>
    </location>
</feature>
<evidence type="ECO:0000313" key="5">
    <source>
        <dbReference type="Proteomes" id="UP001415857"/>
    </source>
</evidence>
<name>A0AAP0NL75_LIQFO</name>
<feature type="region of interest" description="Disordered" evidence="3">
    <location>
        <begin position="34"/>
        <end position="80"/>
    </location>
</feature>
<evidence type="ECO:0000313" key="4">
    <source>
        <dbReference type="EMBL" id="KAK9273335.1"/>
    </source>
</evidence>
<evidence type="ECO:0000256" key="1">
    <source>
        <dbReference type="ARBA" id="ARBA00004123"/>
    </source>
</evidence>
<evidence type="ECO:0000256" key="2">
    <source>
        <dbReference type="ARBA" id="ARBA00023242"/>
    </source>
</evidence>
<proteinExistence type="predicted"/>
<dbReference type="GO" id="GO:0005634">
    <property type="term" value="C:nucleus"/>
    <property type="evidence" value="ECO:0007669"/>
    <property type="project" value="UniProtKB-SubCell"/>
</dbReference>
<gene>
    <name evidence="4" type="ORF">L1049_018144</name>
</gene>
<dbReference type="InterPro" id="IPR051992">
    <property type="entry name" value="OxStress_Response_Reg"/>
</dbReference>
<dbReference type="Proteomes" id="UP001415857">
    <property type="component" value="Unassembled WGS sequence"/>
</dbReference>
<protein>
    <recommendedName>
        <fullName evidence="6">Oxidative stress 3</fullName>
    </recommendedName>
</protein>
<dbReference type="EMBL" id="JBBPBK010000012">
    <property type="protein sequence ID" value="KAK9273335.1"/>
    <property type="molecule type" value="Genomic_DNA"/>
</dbReference>
<sequence>MGERGENIFLFSISTADRANEVSFGNWKIKEGDYDMCDTDSTTSSSEDSTSGSSFGSTSSSDILDDVSSPLSPLLPNGPMNQFSDLMNQFPIKRGLSKYFQGKSQSFACISSARCIEDLAKKVTPHRKRSHKSLYTPKPAISKKAARSSNSCPSLLGKRKCSGASSPTLYGNF</sequence>
<evidence type="ECO:0008006" key="6">
    <source>
        <dbReference type="Google" id="ProtNLM"/>
    </source>
</evidence>
<dbReference type="GO" id="GO:0006950">
    <property type="term" value="P:response to stress"/>
    <property type="evidence" value="ECO:0007669"/>
    <property type="project" value="UniProtKB-ARBA"/>
</dbReference>
<keyword evidence="2" id="KW-0539">Nucleus</keyword>
<evidence type="ECO:0000256" key="3">
    <source>
        <dbReference type="SAM" id="MobiDB-lite"/>
    </source>
</evidence>
<keyword evidence="5" id="KW-1185">Reference proteome</keyword>
<organism evidence="4 5">
    <name type="scientific">Liquidambar formosana</name>
    <name type="common">Formosan gum</name>
    <dbReference type="NCBI Taxonomy" id="63359"/>
    <lineage>
        <taxon>Eukaryota</taxon>
        <taxon>Viridiplantae</taxon>
        <taxon>Streptophyta</taxon>
        <taxon>Embryophyta</taxon>
        <taxon>Tracheophyta</taxon>
        <taxon>Spermatophyta</taxon>
        <taxon>Magnoliopsida</taxon>
        <taxon>eudicotyledons</taxon>
        <taxon>Gunneridae</taxon>
        <taxon>Pentapetalae</taxon>
        <taxon>Saxifragales</taxon>
        <taxon>Altingiaceae</taxon>
        <taxon>Liquidambar</taxon>
    </lineage>
</organism>
<reference evidence="4 5" key="1">
    <citation type="journal article" date="2024" name="Plant J.">
        <title>Genome sequences and population genomics reveal climatic adaptation and genomic divergence between two closely related sweetgum species.</title>
        <authorList>
            <person name="Xu W.Q."/>
            <person name="Ren C.Q."/>
            <person name="Zhang X.Y."/>
            <person name="Comes H.P."/>
            <person name="Liu X.H."/>
            <person name="Li Y.G."/>
            <person name="Kettle C.J."/>
            <person name="Jalonen R."/>
            <person name="Gaisberger H."/>
            <person name="Ma Y.Z."/>
            <person name="Qiu Y.X."/>
        </authorList>
    </citation>
    <scope>NUCLEOTIDE SEQUENCE [LARGE SCALE GENOMIC DNA]</scope>
    <source>
        <strain evidence="4">Hangzhou</strain>
    </source>
</reference>
<accession>A0AAP0NL75</accession>
<comment type="caution">
    <text evidence="4">The sequence shown here is derived from an EMBL/GenBank/DDBJ whole genome shotgun (WGS) entry which is preliminary data.</text>
</comment>
<dbReference type="PANTHER" id="PTHR33172:SF29">
    <property type="entry name" value="OS06G0559400 PROTEIN"/>
    <property type="match status" value="1"/>
</dbReference>